<sequence>MAILLNLQEEDIKWRAPWLLRDEILYRCGNFDWLSLLGIWGAIGYVPLLVLRQYRSRQFIPATQGIADCEFSYRDDGYRKRIQEISSAWKQTHRMKRLVVGSMTTLEYNEWWVRRINDNKHKLSLKNSQLIDEHLWIIPSELEIIKQDFERKNTDLEKKIEQIEEEKMNLRLDIDVQKLDNEKLRKGKNKVEKELDSLMTDYKKL</sequence>
<gene>
    <name evidence="4" type="ORF">Goshw_023992</name>
</gene>
<keyword evidence="2" id="KW-0472">Membrane</keyword>
<feature type="domain" description="DUF7745" evidence="3">
    <location>
        <begin position="4"/>
        <end position="116"/>
    </location>
</feature>
<dbReference type="InterPro" id="IPR056647">
    <property type="entry name" value="DUF7745"/>
</dbReference>
<name>A0A7J9N894_GOSSC</name>
<dbReference type="Proteomes" id="UP000593576">
    <property type="component" value="Unassembled WGS sequence"/>
</dbReference>
<feature type="transmembrane region" description="Helical" evidence="2">
    <location>
        <begin position="33"/>
        <end position="51"/>
    </location>
</feature>
<evidence type="ECO:0000259" key="3">
    <source>
        <dbReference type="Pfam" id="PF24924"/>
    </source>
</evidence>
<dbReference type="Pfam" id="PF24924">
    <property type="entry name" value="DUF7745"/>
    <property type="match status" value="1"/>
</dbReference>
<reference evidence="4 5" key="1">
    <citation type="journal article" date="2019" name="Genome Biol. Evol.">
        <title>Insights into the evolution of the New World diploid cottons (Gossypium, subgenus Houzingenia) based on genome sequencing.</title>
        <authorList>
            <person name="Grover C.E."/>
            <person name="Arick M.A. 2nd"/>
            <person name="Thrash A."/>
            <person name="Conover J.L."/>
            <person name="Sanders W.S."/>
            <person name="Peterson D.G."/>
            <person name="Frelichowski J.E."/>
            <person name="Scheffler J.A."/>
            <person name="Scheffler B.E."/>
            <person name="Wendel J.F."/>
        </authorList>
    </citation>
    <scope>NUCLEOTIDE SEQUENCE [LARGE SCALE GENOMIC DNA]</scope>
    <source>
        <strain evidence="4">1</strain>
        <tissue evidence="4">Leaf</tissue>
    </source>
</reference>
<feature type="coiled-coil region" evidence="1">
    <location>
        <begin position="146"/>
        <end position="201"/>
    </location>
</feature>
<keyword evidence="2" id="KW-0812">Transmembrane</keyword>
<keyword evidence="2" id="KW-1133">Transmembrane helix</keyword>
<evidence type="ECO:0000313" key="4">
    <source>
        <dbReference type="EMBL" id="MBA0879266.1"/>
    </source>
</evidence>
<dbReference type="AlphaFoldDB" id="A0A7J9N894"/>
<accession>A0A7J9N894</accession>
<evidence type="ECO:0000313" key="5">
    <source>
        <dbReference type="Proteomes" id="UP000593576"/>
    </source>
</evidence>
<comment type="caution">
    <text evidence="4">The sequence shown here is derived from an EMBL/GenBank/DDBJ whole genome shotgun (WGS) entry which is preliminary data.</text>
</comment>
<evidence type="ECO:0000256" key="1">
    <source>
        <dbReference type="SAM" id="Coils"/>
    </source>
</evidence>
<evidence type="ECO:0000256" key="2">
    <source>
        <dbReference type="SAM" id="Phobius"/>
    </source>
</evidence>
<keyword evidence="1" id="KW-0175">Coiled coil</keyword>
<dbReference type="PANTHER" id="PTHR48200:SF1">
    <property type="entry name" value="AMINOTRANSFERASE-LIKE PLANT MOBILE DOMAIN-CONTAINING PROTEIN"/>
    <property type="match status" value="1"/>
</dbReference>
<protein>
    <recommendedName>
        <fullName evidence="3">DUF7745 domain-containing protein</fullName>
    </recommendedName>
</protein>
<keyword evidence="5" id="KW-1185">Reference proteome</keyword>
<dbReference type="OrthoDB" id="1020431at2759"/>
<proteinExistence type="predicted"/>
<dbReference type="EMBL" id="JABFAF010274682">
    <property type="protein sequence ID" value="MBA0879266.1"/>
    <property type="molecule type" value="Genomic_DNA"/>
</dbReference>
<dbReference type="PANTHER" id="PTHR48200">
    <property type="entry name" value="PROTEIN, PUTATIVE-RELATED"/>
    <property type="match status" value="1"/>
</dbReference>
<organism evidence="4 5">
    <name type="scientific">Gossypium schwendimanii</name>
    <name type="common">Cotton</name>
    <dbReference type="NCBI Taxonomy" id="34291"/>
    <lineage>
        <taxon>Eukaryota</taxon>
        <taxon>Viridiplantae</taxon>
        <taxon>Streptophyta</taxon>
        <taxon>Embryophyta</taxon>
        <taxon>Tracheophyta</taxon>
        <taxon>Spermatophyta</taxon>
        <taxon>Magnoliopsida</taxon>
        <taxon>eudicotyledons</taxon>
        <taxon>Gunneridae</taxon>
        <taxon>Pentapetalae</taxon>
        <taxon>rosids</taxon>
        <taxon>malvids</taxon>
        <taxon>Malvales</taxon>
        <taxon>Malvaceae</taxon>
        <taxon>Malvoideae</taxon>
        <taxon>Gossypium</taxon>
    </lineage>
</organism>